<reference evidence="1" key="1">
    <citation type="submission" date="2022-12" db="EMBL/GenBank/DDBJ databases">
        <title>Bacterial isolates from different developmental stages of Nematostella vectensis.</title>
        <authorList>
            <person name="Fraune S."/>
        </authorList>
    </citation>
    <scope>NUCLEOTIDE SEQUENCE</scope>
    <source>
        <strain evidence="1">G21630-S1</strain>
    </source>
</reference>
<dbReference type="RefSeq" id="WP_269422532.1">
    <property type="nucleotide sequence ID" value="NZ_JAPWGY010000002.1"/>
</dbReference>
<dbReference type="Proteomes" id="UP001069802">
    <property type="component" value="Unassembled WGS sequence"/>
</dbReference>
<sequence length="126" mass="14259">MTSLYLAVEKTLGLYFDGLYHSDTGLLKQVFHPDARYVCASEADLLQLDMESYFPIVAARPSPASRNEPRQDKVVSIAFAGNKTAFATVNCAIGEKFFTDFLTLIYHDDRWQIIAKVFHYELKSAN</sequence>
<comment type="caution">
    <text evidence="1">The sequence shown here is derived from an EMBL/GenBank/DDBJ whole genome shotgun (WGS) entry which is preliminary data.</text>
</comment>
<evidence type="ECO:0000313" key="2">
    <source>
        <dbReference type="Proteomes" id="UP001069802"/>
    </source>
</evidence>
<keyword evidence="2" id="KW-1185">Reference proteome</keyword>
<dbReference type="SUPFAM" id="SSF54427">
    <property type="entry name" value="NTF2-like"/>
    <property type="match status" value="1"/>
</dbReference>
<dbReference type="InterPro" id="IPR039437">
    <property type="entry name" value="FrzH/put_lumazine-bd"/>
</dbReference>
<dbReference type="Pfam" id="PF12893">
    <property type="entry name" value="Lumazine_bd_2"/>
    <property type="match status" value="1"/>
</dbReference>
<proteinExistence type="predicted"/>
<accession>A0ABT4LGV0</accession>
<gene>
    <name evidence="1" type="ORF">O4H49_06015</name>
</gene>
<organism evidence="1 2">
    <name type="scientific">Kiloniella laminariae</name>
    <dbReference type="NCBI Taxonomy" id="454162"/>
    <lineage>
        <taxon>Bacteria</taxon>
        <taxon>Pseudomonadati</taxon>
        <taxon>Pseudomonadota</taxon>
        <taxon>Alphaproteobacteria</taxon>
        <taxon>Rhodospirillales</taxon>
        <taxon>Kiloniellaceae</taxon>
        <taxon>Kiloniella</taxon>
    </lineage>
</organism>
<dbReference type="Gene3D" id="3.10.450.50">
    <property type="match status" value="1"/>
</dbReference>
<protein>
    <submittedName>
        <fullName evidence="1">Nuclear transport factor 2 family protein</fullName>
    </submittedName>
</protein>
<name>A0ABT4LGV0_9PROT</name>
<dbReference type="InterPro" id="IPR032710">
    <property type="entry name" value="NTF2-like_dom_sf"/>
</dbReference>
<evidence type="ECO:0000313" key="1">
    <source>
        <dbReference type="EMBL" id="MCZ4280323.1"/>
    </source>
</evidence>
<dbReference type="EMBL" id="JAPWGY010000002">
    <property type="protein sequence ID" value="MCZ4280323.1"/>
    <property type="molecule type" value="Genomic_DNA"/>
</dbReference>